<feature type="transmembrane region" description="Helical" evidence="1">
    <location>
        <begin position="138"/>
        <end position="164"/>
    </location>
</feature>
<keyword evidence="1" id="KW-0812">Transmembrane</keyword>
<protein>
    <submittedName>
        <fullName evidence="2">Capsular polysaccharide biosynthesis protein</fullName>
    </submittedName>
</protein>
<feature type="transmembrane region" description="Helical" evidence="1">
    <location>
        <begin position="210"/>
        <end position="231"/>
    </location>
</feature>
<evidence type="ECO:0000313" key="3">
    <source>
        <dbReference type="Proteomes" id="UP000006316"/>
    </source>
</evidence>
<dbReference type="InterPro" id="IPR049458">
    <property type="entry name" value="EpsG-like"/>
</dbReference>
<keyword evidence="3" id="KW-1185">Reference proteome</keyword>
<feature type="transmembrane region" description="Helical" evidence="1">
    <location>
        <begin position="281"/>
        <end position="301"/>
    </location>
</feature>
<dbReference type="eggNOG" id="ENOG5033A5I">
    <property type="taxonomic scope" value="Bacteria"/>
</dbReference>
<dbReference type="EMBL" id="AJLS01000056">
    <property type="protein sequence ID" value="EKN69403.1"/>
    <property type="molecule type" value="Genomic_DNA"/>
</dbReference>
<feature type="transmembrane region" description="Helical" evidence="1">
    <location>
        <begin position="45"/>
        <end position="64"/>
    </location>
</feature>
<evidence type="ECO:0000313" key="2">
    <source>
        <dbReference type="EMBL" id="EKN69403.1"/>
    </source>
</evidence>
<feature type="transmembrane region" description="Helical" evidence="1">
    <location>
        <begin position="6"/>
        <end position="24"/>
    </location>
</feature>
<feature type="transmembrane region" description="Helical" evidence="1">
    <location>
        <begin position="331"/>
        <end position="356"/>
    </location>
</feature>
<evidence type="ECO:0000256" key="1">
    <source>
        <dbReference type="SAM" id="Phobius"/>
    </source>
</evidence>
<feature type="transmembrane region" description="Helical" evidence="1">
    <location>
        <begin position="307"/>
        <end position="324"/>
    </location>
</feature>
<dbReference type="Proteomes" id="UP000006316">
    <property type="component" value="Unassembled WGS sequence"/>
</dbReference>
<feature type="transmembrane region" description="Helical" evidence="1">
    <location>
        <begin position="108"/>
        <end position="126"/>
    </location>
</feature>
<reference evidence="2 3" key="1">
    <citation type="journal article" date="2012" name="Front. Microbiol.">
        <title>Redundancy and modularity in membrane-associated dissimilatory nitrate reduction in Bacillus.</title>
        <authorList>
            <person name="Heylen K."/>
            <person name="Keltjens J."/>
        </authorList>
    </citation>
    <scope>NUCLEOTIDE SEQUENCE [LARGE SCALE GENOMIC DNA]</scope>
    <source>
        <strain evidence="3">LMG 21833T</strain>
    </source>
</reference>
<gene>
    <name evidence="2" type="ORF">BABA_10096</name>
</gene>
<organism evidence="2 3">
    <name type="scientific">Neobacillus bataviensis LMG 21833</name>
    <dbReference type="NCBI Taxonomy" id="1117379"/>
    <lineage>
        <taxon>Bacteria</taxon>
        <taxon>Bacillati</taxon>
        <taxon>Bacillota</taxon>
        <taxon>Bacilli</taxon>
        <taxon>Bacillales</taxon>
        <taxon>Bacillaceae</taxon>
        <taxon>Neobacillus</taxon>
    </lineage>
</organism>
<accession>K6DMJ9</accession>
<keyword evidence="1" id="KW-0472">Membrane</keyword>
<name>K6DMJ9_9BACI</name>
<dbReference type="AlphaFoldDB" id="K6DMJ9"/>
<dbReference type="PATRIC" id="fig|1117379.3.peg.2106"/>
<dbReference type="STRING" id="1117379.BABA_10096"/>
<keyword evidence="1" id="KW-1133">Transmembrane helix</keyword>
<proteinExistence type="predicted"/>
<dbReference type="Pfam" id="PF14897">
    <property type="entry name" value="EpsG"/>
    <property type="match status" value="1"/>
</dbReference>
<sequence>MKVGWLMTILWINLLVVYTFSFFARYFSTTVLATEFSPSLRPNKILVFGGILTLVMVSGLRSNIGDTYFYKRIYVYNNFTWEFITSQKDIGFGILQLFLKKLSDDPQILLFTTALITNVLIILVLYKYTRIFELSIYVFITSGFFIVSMNGIRQCLAAAIAFAATKFLFEGNWKRYMLVVLLASTIHQSALILIPIFFIIRRKAWTKMAFLLLFLAILIVIGFNQFTEVLFTALKNTQYGIYKDFKEGGANVIRVAVEGAPLLIAFLGREKLRKIMPNSDYIVNMALIGFILMIISTQNWIFARFAIYFSLYQFILVSWIVKLFKEKDQRLIYFAILILYLAYHYFDSVITMNIVYKSDYFDPIFQLRGWLNER</sequence>
<feature type="transmembrane region" description="Helical" evidence="1">
    <location>
        <begin position="176"/>
        <end position="198"/>
    </location>
</feature>
<feature type="transmembrane region" description="Helical" evidence="1">
    <location>
        <begin position="251"/>
        <end position="269"/>
    </location>
</feature>
<comment type="caution">
    <text evidence="2">The sequence shown here is derived from an EMBL/GenBank/DDBJ whole genome shotgun (WGS) entry which is preliminary data.</text>
</comment>